<accession>A0AAP5LKN7</accession>
<evidence type="ECO:0000313" key="2">
    <source>
        <dbReference type="EMBL" id="MDR6722422.1"/>
    </source>
</evidence>
<organism evidence="2 3">
    <name type="scientific">Paenibacillus amylolyticus</name>
    <dbReference type="NCBI Taxonomy" id="1451"/>
    <lineage>
        <taxon>Bacteria</taxon>
        <taxon>Bacillati</taxon>
        <taxon>Bacillota</taxon>
        <taxon>Bacilli</taxon>
        <taxon>Bacillales</taxon>
        <taxon>Paenibacillaceae</taxon>
        <taxon>Paenibacillus</taxon>
    </lineage>
</organism>
<keyword evidence="1" id="KW-0472">Membrane</keyword>
<dbReference type="Proteomes" id="UP001254832">
    <property type="component" value="Unassembled WGS sequence"/>
</dbReference>
<comment type="caution">
    <text evidence="2">The sequence shown here is derived from an EMBL/GenBank/DDBJ whole genome shotgun (WGS) entry which is preliminary data.</text>
</comment>
<evidence type="ECO:0000256" key="1">
    <source>
        <dbReference type="SAM" id="Phobius"/>
    </source>
</evidence>
<sequence>MIAVLLFAGLYLSDYASVKTSKKTIRRSYFILLALFIVWNTLAVSWSAWPNPNDIIQLVFGWIDPMIH</sequence>
<protein>
    <submittedName>
        <fullName evidence="2">Uncharacterized protein</fullName>
    </submittedName>
</protein>
<dbReference type="RefSeq" id="WP_056700417.1">
    <property type="nucleotide sequence ID" value="NZ_JAVDTR010000002.1"/>
</dbReference>
<feature type="transmembrane region" description="Helical" evidence="1">
    <location>
        <begin position="29"/>
        <end position="49"/>
    </location>
</feature>
<keyword evidence="1" id="KW-1133">Transmembrane helix</keyword>
<evidence type="ECO:0000313" key="3">
    <source>
        <dbReference type="Proteomes" id="UP001254832"/>
    </source>
</evidence>
<dbReference type="AlphaFoldDB" id="A0AAP5LKN7"/>
<reference evidence="2" key="1">
    <citation type="submission" date="2023-07" db="EMBL/GenBank/DDBJ databases">
        <title>Sorghum-associated microbial communities from plants grown in Nebraska, USA.</title>
        <authorList>
            <person name="Schachtman D."/>
        </authorList>
    </citation>
    <scope>NUCLEOTIDE SEQUENCE</scope>
    <source>
        <strain evidence="2">BE80</strain>
    </source>
</reference>
<dbReference type="EMBL" id="JAVDTR010000002">
    <property type="protein sequence ID" value="MDR6722422.1"/>
    <property type="molecule type" value="Genomic_DNA"/>
</dbReference>
<proteinExistence type="predicted"/>
<keyword evidence="1" id="KW-0812">Transmembrane</keyword>
<gene>
    <name evidence="2" type="ORF">J2W91_000870</name>
</gene>
<name>A0AAP5LKN7_PAEAM</name>